<feature type="compositionally biased region" description="Polar residues" evidence="1">
    <location>
        <begin position="50"/>
        <end position="61"/>
    </location>
</feature>
<keyword evidence="4" id="KW-1185">Reference proteome</keyword>
<feature type="chain" id="PRO_5046008231" evidence="2">
    <location>
        <begin position="25"/>
        <end position="663"/>
    </location>
</feature>
<evidence type="ECO:0000313" key="3">
    <source>
        <dbReference type="EMBL" id="MFD1767329.1"/>
    </source>
</evidence>
<organism evidence="3 4">
    <name type="scientific">Sphingorhabdus buctiana</name>
    <dbReference type="NCBI Taxonomy" id="1508805"/>
    <lineage>
        <taxon>Bacteria</taxon>
        <taxon>Pseudomonadati</taxon>
        <taxon>Pseudomonadota</taxon>
        <taxon>Alphaproteobacteria</taxon>
        <taxon>Sphingomonadales</taxon>
        <taxon>Sphingomonadaceae</taxon>
        <taxon>Sphingorhabdus</taxon>
    </lineage>
</organism>
<feature type="region of interest" description="Disordered" evidence="1">
    <location>
        <begin position="44"/>
        <end position="66"/>
    </location>
</feature>
<evidence type="ECO:0000313" key="4">
    <source>
        <dbReference type="Proteomes" id="UP001597215"/>
    </source>
</evidence>
<dbReference type="Proteomes" id="UP001597215">
    <property type="component" value="Unassembled WGS sequence"/>
</dbReference>
<dbReference type="EMBL" id="JBHUEL010000010">
    <property type="protein sequence ID" value="MFD1767329.1"/>
    <property type="molecule type" value="Genomic_DNA"/>
</dbReference>
<proteinExistence type="predicted"/>
<name>A0ABW4MDX2_9SPHN</name>
<feature type="signal peptide" evidence="2">
    <location>
        <begin position="1"/>
        <end position="24"/>
    </location>
</feature>
<gene>
    <name evidence="3" type="ORF">ACFSAG_10805</name>
</gene>
<comment type="caution">
    <text evidence="3">The sequence shown here is derived from an EMBL/GenBank/DDBJ whole genome shotgun (WGS) entry which is preliminary data.</text>
</comment>
<reference evidence="4" key="1">
    <citation type="journal article" date="2019" name="Int. J. Syst. Evol. Microbiol.">
        <title>The Global Catalogue of Microorganisms (GCM) 10K type strain sequencing project: providing services to taxonomists for standard genome sequencing and annotation.</title>
        <authorList>
            <consortium name="The Broad Institute Genomics Platform"/>
            <consortium name="The Broad Institute Genome Sequencing Center for Infectious Disease"/>
            <person name="Wu L."/>
            <person name="Ma J."/>
        </authorList>
    </citation>
    <scope>NUCLEOTIDE SEQUENCE [LARGE SCALE GENOMIC DNA]</scope>
    <source>
        <strain evidence="4">CGMCC 1.12449</strain>
    </source>
</reference>
<evidence type="ECO:0000256" key="1">
    <source>
        <dbReference type="SAM" id="MobiDB-lite"/>
    </source>
</evidence>
<accession>A0ABW4MDX2</accession>
<dbReference type="RefSeq" id="WP_381514612.1">
    <property type="nucleotide sequence ID" value="NZ_JBHUEL010000010.1"/>
</dbReference>
<evidence type="ECO:0000256" key="2">
    <source>
        <dbReference type="SAM" id="SignalP"/>
    </source>
</evidence>
<sequence length="663" mass="71925">MSIRISLASSAAICGLLVATSAYAQTASGVFKPLIIPPVAPATENAAERQPNNSPPSSVGTQAPPLPQRPVIIPIRDLTVLTRALPIRRQLPIAALRAVPQVSLGAATVNFTPVLQNPAALFNVANRLRNLPQLAKVERDEADVVEIDEGLLVRSALKYSVQPGACSDSASRSQLEAAGNSCFRQSNGLQRLNALSNPQSASFIADPLARATMIANYRAAIASDQVELQARAAEARASISDPAKRAALVTKLGASEAQRIANLTEDQLVEEMVNAGEVEVEQVLFVPKVDSTASFPRLTAIAPMAFDPAFMQRVGVGRTQAIMNALANPAVQQALEAQNARSQPMTKDLGPYVFLTGFTLGKHYEWQTRVQYKVDPCRYIPFVDPCKKTYYIEPYAKLGYGFGLRFPVEVTGHYNYPAYPGQTDKARVSLTYRPINGSREQYLDSGLDQDKLFEGKELVAEFEATAGFRYKVPFKQGDFSIGIAKDFTDGLPAPFANGQFRPPTPGTAGIEAFKRTFTEFDLLGGQGNYGFAGVTVYPAIRVDLTSSKLDVTLVDRSADRDFTISHSGHARVVSVDDAGMSKIAIGNPVYNLTFKVTPGIEAHAFVDVAVWEKDWNWPVWFPEIGVELPPGGVDFACHAGTRCFRNANVRAWRAPEPNPPSPR</sequence>
<keyword evidence="2" id="KW-0732">Signal</keyword>
<protein>
    <submittedName>
        <fullName evidence="3">Uncharacterized protein</fullName>
    </submittedName>
</protein>